<keyword evidence="4" id="KW-0804">Transcription</keyword>
<proteinExistence type="inferred from homology"/>
<evidence type="ECO:0000256" key="4">
    <source>
        <dbReference type="ARBA" id="ARBA00023163"/>
    </source>
</evidence>
<dbReference type="EMBL" id="WOTB01000042">
    <property type="protein sequence ID" value="NHN86628.1"/>
    <property type="molecule type" value="Genomic_DNA"/>
</dbReference>
<evidence type="ECO:0000256" key="2">
    <source>
        <dbReference type="ARBA" id="ARBA00023015"/>
    </source>
</evidence>
<dbReference type="RefSeq" id="WP_173584957.1">
    <property type="nucleotide sequence ID" value="NZ_WOTB01000042.1"/>
</dbReference>
<evidence type="ECO:0000313" key="8">
    <source>
        <dbReference type="Proteomes" id="UP000635278"/>
    </source>
</evidence>
<dbReference type="Pfam" id="PF04542">
    <property type="entry name" value="Sigma70_r2"/>
    <property type="match status" value="1"/>
</dbReference>
<dbReference type="PANTHER" id="PTHR43133">
    <property type="entry name" value="RNA POLYMERASE ECF-TYPE SIGMA FACTO"/>
    <property type="match status" value="1"/>
</dbReference>
<dbReference type="Gene3D" id="1.10.1740.10">
    <property type="match status" value="1"/>
</dbReference>
<keyword evidence="2" id="KW-0805">Transcription regulation</keyword>
<evidence type="ECO:0000256" key="1">
    <source>
        <dbReference type="ARBA" id="ARBA00010641"/>
    </source>
</evidence>
<dbReference type="SUPFAM" id="SSF88946">
    <property type="entry name" value="Sigma2 domain of RNA polymerase sigma factors"/>
    <property type="match status" value="1"/>
</dbReference>
<evidence type="ECO:0000259" key="5">
    <source>
        <dbReference type="Pfam" id="PF04542"/>
    </source>
</evidence>
<keyword evidence="3" id="KW-0731">Sigma factor</keyword>
<dbReference type="InterPro" id="IPR036388">
    <property type="entry name" value="WH-like_DNA-bd_sf"/>
</dbReference>
<dbReference type="InterPro" id="IPR039425">
    <property type="entry name" value="RNA_pol_sigma-70-like"/>
</dbReference>
<dbReference type="PANTHER" id="PTHR43133:SF63">
    <property type="entry name" value="RNA POLYMERASE SIGMA FACTOR FECI-RELATED"/>
    <property type="match status" value="1"/>
</dbReference>
<reference evidence="7 8" key="1">
    <citation type="journal article" date="2020" name="Int. J. Syst. Evol. Microbiol.">
        <title>Novel acetic acid bacteria from cider fermentations: Acetobacter conturbans sp. nov. and Acetobacter fallax sp. nov.</title>
        <authorList>
            <person name="Sombolestani A.S."/>
            <person name="Cleenwerck I."/>
            <person name="Cnockaert M."/>
            <person name="Borremans W."/>
            <person name="Wieme A.D."/>
            <person name="De Vuyst L."/>
            <person name="Vandamme P."/>
        </authorList>
    </citation>
    <scope>NUCLEOTIDE SEQUENCE [LARGE SCALE GENOMIC DNA]</scope>
    <source>
        <strain evidence="7 8">LMG 30640</strain>
    </source>
</reference>
<dbReference type="InterPro" id="IPR014284">
    <property type="entry name" value="RNA_pol_sigma-70_dom"/>
</dbReference>
<feature type="domain" description="RNA polymerase sigma factor 70 region 4 type 2" evidence="6">
    <location>
        <begin position="109"/>
        <end position="159"/>
    </location>
</feature>
<accession>A0ABX0JX77</accession>
<feature type="domain" description="RNA polymerase sigma-70 region 2" evidence="5">
    <location>
        <begin position="11"/>
        <end position="78"/>
    </location>
</feature>
<dbReference type="Proteomes" id="UP000635278">
    <property type="component" value="Unassembled WGS sequence"/>
</dbReference>
<evidence type="ECO:0000259" key="6">
    <source>
        <dbReference type="Pfam" id="PF08281"/>
    </source>
</evidence>
<organism evidence="7 8">
    <name type="scientific">Acetobacter musti</name>
    <dbReference type="NCBI Taxonomy" id="864732"/>
    <lineage>
        <taxon>Bacteria</taxon>
        <taxon>Pseudomonadati</taxon>
        <taxon>Pseudomonadota</taxon>
        <taxon>Alphaproteobacteria</taxon>
        <taxon>Acetobacterales</taxon>
        <taxon>Acetobacteraceae</taxon>
        <taxon>Acetobacter</taxon>
    </lineage>
</organism>
<dbReference type="InterPro" id="IPR013324">
    <property type="entry name" value="RNA_pol_sigma_r3/r4-like"/>
</dbReference>
<dbReference type="NCBIfam" id="TIGR02937">
    <property type="entry name" value="sigma70-ECF"/>
    <property type="match status" value="1"/>
</dbReference>
<protein>
    <submittedName>
        <fullName evidence="7">Sigma-70 family RNA polymerase sigma factor</fullName>
    </submittedName>
</protein>
<dbReference type="InterPro" id="IPR013249">
    <property type="entry name" value="RNA_pol_sigma70_r4_t2"/>
</dbReference>
<dbReference type="Pfam" id="PF08281">
    <property type="entry name" value="Sigma70_r4_2"/>
    <property type="match status" value="1"/>
</dbReference>
<evidence type="ECO:0000256" key="3">
    <source>
        <dbReference type="ARBA" id="ARBA00023082"/>
    </source>
</evidence>
<keyword evidence="8" id="KW-1185">Reference proteome</keyword>
<sequence length="168" mass="19252">MTTSIAALTTLITQERLSIIRLARRIVGTREAAEDVAQLLFEKIQKIEEVSAIRNPKAYLFRLASNLAIDHARQARRREEFHEEIHDILWLEDAAPAADRQLGDREELERVEQMIADLPEPTRTFFCLNRFDGLSQTDIARRYGRSPAIVNRHIHRALQILSGARSGL</sequence>
<name>A0ABX0JX77_9PROT</name>
<evidence type="ECO:0000313" key="7">
    <source>
        <dbReference type="EMBL" id="NHN86628.1"/>
    </source>
</evidence>
<comment type="caution">
    <text evidence="7">The sequence shown here is derived from an EMBL/GenBank/DDBJ whole genome shotgun (WGS) entry which is preliminary data.</text>
</comment>
<dbReference type="Gene3D" id="1.10.10.10">
    <property type="entry name" value="Winged helix-like DNA-binding domain superfamily/Winged helix DNA-binding domain"/>
    <property type="match status" value="1"/>
</dbReference>
<gene>
    <name evidence="7" type="ORF">GOB93_18635</name>
</gene>
<dbReference type="SUPFAM" id="SSF88659">
    <property type="entry name" value="Sigma3 and sigma4 domains of RNA polymerase sigma factors"/>
    <property type="match status" value="1"/>
</dbReference>
<dbReference type="InterPro" id="IPR007627">
    <property type="entry name" value="RNA_pol_sigma70_r2"/>
</dbReference>
<dbReference type="InterPro" id="IPR013325">
    <property type="entry name" value="RNA_pol_sigma_r2"/>
</dbReference>
<comment type="similarity">
    <text evidence="1">Belongs to the sigma-70 factor family. ECF subfamily.</text>
</comment>